<sequence>MFTLRRRARATATSVGAEFCESCAQVCTPACRSEAQRERVQVQAAQWHLNIR</sequence>
<comment type="caution">
    <text evidence="1">The sequence shown here is derived from an EMBL/GenBank/DDBJ whole genome shotgun (WGS) entry which is preliminary data.</text>
</comment>
<evidence type="ECO:0000313" key="2">
    <source>
        <dbReference type="Proteomes" id="UP001595816"/>
    </source>
</evidence>
<dbReference type="EMBL" id="JBHSAY010000009">
    <property type="protein sequence ID" value="MFC4132130.1"/>
    <property type="molecule type" value="Genomic_DNA"/>
</dbReference>
<evidence type="ECO:0000313" key="1">
    <source>
        <dbReference type="EMBL" id="MFC4132130.1"/>
    </source>
</evidence>
<proteinExistence type="predicted"/>
<organism evidence="1 2">
    <name type="scientific">Hamadaea flava</name>
    <dbReference type="NCBI Taxonomy" id="1742688"/>
    <lineage>
        <taxon>Bacteria</taxon>
        <taxon>Bacillati</taxon>
        <taxon>Actinomycetota</taxon>
        <taxon>Actinomycetes</taxon>
        <taxon>Micromonosporales</taxon>
        <taxon>Micromonosporaceae</taxon>
        <taxon>Hamadaea</taxon>
    </lineage>
</organism>
<accession>A0ABV8LN02</accession>
<name>A0ABV8LN02_9ACTN</name>
<protein>
    <submittedName>
        <fullName evidence="1">Uncharacterized protein</fullName>
    </submittedName>
</protein>
<gene>
    <name evidence="1" type="ORF">ACFOZ4_16085</name>
</gene>
<reference evidence="2" key="1">
    <citation type="journal article" date="2019" name="Int. J. Syst. Evol. Microbiol.">
        <title>The Global Catalogue of Microorganisms (GCM) 10K type strain sequencing project: providing services to taxonomists for standard genome sequencing and annotation.</title>
        <authorList>
            <consortium name="The Broad Institute Genomics Platform"/>
            <consortium name="The Broad Institute Genome Sequencing Center for Infectious Disease"/>
            <person name="Wu L."/>
            <person name="Ma J."/>
        </authorList>
    </citation>
    <scope>NUCLEOTIDE SEQUENCE [LARGE SCALE GENOMIC DNA]</scope>
    <source>
        <strain evidence="2">CGMCC 4.7289</strain>
    </source>
</reference>
<dbReference type="Proteomes" id="UP001595816">
    <property type="component" value="Unassembled WGS sequence"/>
</dbReference>
<keyword evidence="2" id="KW-1185">Reference proteome</keyword>
<dbReference type="RefSeq" id="WP_253753825.1">
    <property type="nucleotide sequence ID" value="NZ_JAMZDZ010000001.1"/>
</dbReference>